<sequence length="326" mass="35992">MSTAARIDGAEVSDALQRVLTSRTFARSERLRSFLKFIVEMEQLGLSHQLKGYTIGIDVFSRDTGFDPGTDPLVRVQAGKLRKLLHQFYASEGRDETLRISIPLGGYVPVYERMAEDGLVPANGSGLDLIEAHFADGADHWTLSGAKSLPRLFIRKPAPDDQLASIFINAMRLWNSRLWAVSFAGPEERIHFEGGAPHPLQFELKAEGGPTGLRLQLRHLRSNREIPLSPSVFETSGDSLEIGAIANQFAGANLTIPGSIYRFCHKNELSTGQMQCLDATYRYTLEGTDAAYLVARRSQQQWAGLGSSGEIITEMSKLIARSSLLR</sequence>
<reference evidence="1 2" key="1">
    <citation type="submission" date="2019-04" db="EMBL/GenBank/DDBJ databases">
        <title>genome sequence of strain W3.</title>
        <authorList>
            <person name="Gao J."/>
            <person name="Sun J."/>
        </authorList>
    </citation>
    <scope>NUCLEOTIDE SEQUENCE [LARGE SCALE GENOMIC DNA]</scope>
    <source>
        <strain evidence="1 2">W3</strain>
    </source>
</reference>
<evidence type="ECO:0000313" key="2">
    <source>
        <dbReference type="Proteomes" id="UP000307378"/>
    </source>
</evidence>
<dbReference type="RefSeq" id="WP_136541464.1">
    <property type="nucleotide sequence ID" value="NZ_STGU01000007.1"/>
</dbReference>
<protein>
    <recommendedName>
        <fullName evidence="3">Adenylate cyclase</fullName>
    </recommendedName>
</protein>
<dbReference type="EMBL" id="STGU01000007">
    <property type="protein sequence ID" value="THV34751.1"/>
    <property type="molecule type" value="Genomic_DNA"/>
</dbReference>
<evidence type="ECO:0000313" key="1">
    <source>
        <dbReference type="EMBL" id="THV34751.1"/>
    </source>
</evidence>
<proteinExistence type="predicted"/>
<dbReference type="AlphaFoldDB" id="A0A4S8PW54"/>
<accession>A0A4S8PW54</accession>
<organism evidence="1 2">
    <name type="scientific">Rhizobium rosettiformans W3</name>
    <dbReference type="NCBI Taxonomy" id="538378"/>
    <lineage>
        <taxon>Bacteria</taxon>
        <taxon>Pseudomonadati</taxon>
        <taxon>Pseudomonadota</taxon>
        <taxon>Alphaproteobacteria</taxon>
        <taxon>Hyphomicrobiales</taxon>
        <taxon>Rhizobiaceae</taxon>
        <taxon>Rhizobium/Agrobacterium group</taxon>
        <taxon>Rhizobium</taxon>
    </lineage>
</organism>
<dbReference type="Proteomes" id="UP000307378">
    <property type="component" value="Unassembled WGS sequence"/>
</dbReference>
<evidence type="ECO:0008006" key="3">
    <source>
        <dbReference type="Google" id="ProtNLM"/>
    </source>
</evidence>
<name>A0A4S8PW54_9HYPH</name>
<comment type="caution">
    <text evidence="1">The sequence shown here is derived from an EMBL/GenBank/DDBJ whole genome shotgun (WGS) entry which is preliminary data.</text>
</comment>
<gene>
    <name evidence="1" type="ORF">FAA86_13790</name>
</gene>